<keyword evidence="4" id="KW-1185">Reference proteome</keyword>
<evidence type="ECO:0000256" key="2">
    <source>
        <dbReference type="SAM" id="MobiDB-lite"/>
    </source>
</evidence>
<feature type="coiled-coil region" evidence="1">
    <location>
        <begin position="86"/>
        <end position="158"/>
    </location>
</feature>
<feature type="region of interest" description="Disordered" evidence="2">
    <location>
        <begin position="1"/>
        <end position="43"/>
    </location>
</feature>
<evidence type="ECO:0000256" key="1">
    <source>
        <dbReference type="SAM" id="Coils"/>
    </source>
</evidence>
<organism evidence="3 4">
    <name type="scientific">Clavelina lepadiformis</name>
    <name type="common">Light-bulb sea squirt</name>
    <name type="synonym">Ascidia lepadiformis</name>
    <dbReference type="NCBI Taxonomy" id="159417"/>
    <lineage>
        <taxon>Eukaryota</taxon>
        <taxon>Metazoa</taxon>
        <taxon>Chordata</taxon>
        <taxon>Tunicata</taxon>
        <taxon>Ascidiacea</taxon>
        <taxon>Aplousobranchia</taxon>
        <taxon>Clavelinidae</taxon>
        <taxon>Clavelina</taxon>
    </lineage>
</organism>
<feature type="compositionally biased region" description="Polar residues" evidence="2">
    <location>
        <begin position="21"/>
        <end position="30"/>
    </location>
</feature>
<keyword evidence="1" id="KW-0175">Coiled coil</keyword>
<sequence length="192" mass="21760">MPSPSRIPRGKGLLKAKQPEENNPQVSDIAQTADGKCDSADQKKIRTQSKAALYGPKVKNTPSKVHRHQQHAALKKQGILHDRRGISEVKRSETHLQSKVNQLEAEMADVKQDLVKAQERYDQDQMKYITLQKHADALDCKLNNLQLYNDRLNEALEENNVDPVTLENLQVSGEVLSLAPQQDQEFLLPYLF</sequence>
<name>A0ABP0FK40_CLALP</name>
<protein>
    <submittedName>
        <fullName evidence="3">Uncharacterized protein</fullName>
    </submittedName>
</protein>
<evidence type="ECO:0000313" key="3">
    <source>
        <dbReference type="EMBL" id="CAK8678787.1"/>
    </source>
</evidence>
<comment type="caution">
    <text evidence="3">The sequence shown here is derived from an EMBL/GenBank/DDBJ whole genome shotgun (WGS) entry which is preliminary data.</text>
</comment>
<gene>
    <name evidence="3" type="ORF">CVLEPA_LOCUS9070</name>
</gene>
<accession>A0ABP0FK40</accession>
<reference evidence="3 4" key="1">
    <citation type="submission" date="2024-02" db="EMBL/GenBank/DDBJ databases">
        <authorList>
            <person name="Daric V."/>
            <person name="Darras S."/>
        </authorList>
    </citation>
    <scope>NUCLEOTIDE SEQUENCE [LARGE SCALE GENOMIC DNA]</scope>
</reference>
<dbReference type="Proteomes" id="UP001642483">
    <property type="component" value="Unassembled WGS sequence"/>
</dbReference>
<evidence type="ECO:0000313" key="4">
    <source>
        <dbReference type="Proteomes" id="UP001642483"/>
    </source>
</evidence>
<dbReference type="EMBL" id="CAWYQH010000057">
    <property type="protein sequence ID" value="CAK8678787.1"/>
    <property type="molecule type" value="Genomic_DNA"/>
</dbReference>
<proteinExistence type="predicted"/>